<gene>
    <name evidence="2" type="ORF">EDC64_107138</name>
</gene>
<evidence type="ECO:0000313" key="3">
    <source>
        <dbReference type="Proteomes" id="UP000294664"/>
    </source>
</evidence>
<protein>
    <submittedName>
        <fullName evidence="2">Putative phosphoglycerate mutase</fullName>
    </submittedName>
</protein>
<feature type="binding site" evidence="1">
    <location>
        <position position="61"/>
    </location>
    <ligand>
        <name>substrate</name>
    </ligand>
</feature>
<dbReference type="InterPro" id="IPR050275">
    <property type="entry name" value="PGM_Phosphatase"/>
</dbReference>
<dbReference type="GO" id="GO:0016791">
    <property type="term" value="F:phosphatase activity"/>
    <property type="evidence" value="ECO:0007669"/>
    <property type="project" value="TreeGrafter"/>
</dbReference>
<dbReference type="Pfam" id="PF00300">
    <property type="entry name" value="His_Phos_1"/>
    <property type="match status" value="1"/>
</dbReference>
<reference evidence="2 3" key="1">
    <citation type="submission" date="2019-03" db="EMBL/GenBank/DDBJ databases">
        <title>Genomic Encyclopedia of Type Strains, Phase IV (KMG-IV): sequencing the most valuable type-strain genomes for metagenomic binning, comparative biology and taxonomic classification.</title>
        <authorList>
            <person name="Goeker M."/>
        </authorList>
    </citation>
    <scope>NUCLEOTIDE SEQUENCE [LARGE SCALE GENOMIC DNA]</scope>
    <source>
        <strain evidence="2 3">DSM 9035</strain>
    </source>
</reference>
<dbReference type="Gene3D" id="3.40.50.1240">
    <property type="entry name" value="Phosphoglycerate mutase-like"/>
    <property type="match status" value="1"/>
</dbReference>
<dbReference type="CDD" id="cd07067">
    <property type="entry name" value="HP_PGM_like"/>
    <property type="match status" value="1"/>
</dbReference>
<organism evidence="2 3">
    <name type="scientific">Aquabacter spiritensis</name>
    <dbReference type="NCBI Taxonomy" id="933073"/>
    <lineage>
        <taxon>Bacteria</taxon>
        <taxon>Pseudomonadati</taxon>
        <taxon>Pseudomonadota</taxon>
        <taxon>Alphaproteobacteria</taxon>
        <taxon>Hyphomicrobiales</taxon>
        <taxon>Xanthobacteraceae</taxon>
        <taxon>Aquabacter</taxon>
    </lineage>
</organism>
<dbReference type="PANTHER" id="PTHR48100">
    <property type="entry name" value="BROAD-SPECIFICITY PHOSPHATASE YOR283W-RELATED"/>
    <property type="match status" value="1"/>
</dbReference>
<dbReference type="Proteomes" id="UP000294664">
    <property type="component" value="Unassembled WGS sequence"/>
</dbReference>
<dbReference type="GO" id="GO:0005737">
    <property type="term" value="C:cytoplasm"/>
    <property type="evidence" value="ECO:0007669"/>
    <property type="project" value="TreeGrafter"/>
</dbReference>
<evidence type="ECO:0000313" key="2">
    <source>
        <dbReference type="EMBL" id="TCT04321.1"/>
    </source>
</evidence>
<dbReference type="InterPro" id="IPR029033">
    <property type="entry name" value="His_PPase_superfam"/>
</dbReference>
<dbReference type="SMART" id="SM00855">
    <property type="entry name" value="PGAM"/>
    <property type="match status" value="1"/>
</dbReference>
<name>A0A4R3LUV9_9HYPH</name>
<comment type="caution">
    <text evidence="2">The sequence shown here is derived from an EMBL/GenBank/DDBJ whole genome shotgun (WGS) entry which is preliminary data.</text>
</comment>
<dbReference type="RefSeq" id="WP_207916051.1">
    <property type="nucleotide sequence ID" value="NZ_SMAI01000007.1"/>
</dbReference>
<keyword evidence="3" id="KW-1185">Reference proteome</keyword>
<dbReference type="InterPro" id="IPR013078">
    <property type="entry name" value="His_Pase_superF_clade-1"/>
</dbReference>
<dbReference type="SUPFAM" id="SSF53254">
    <property type="entry name" value="Phosphoglycerate mutase-like"/>
    <property type="match status" value="1"/>
</dbReference>
<evidence type="ECO:0000256" key="1">
    <source>
        <dbReference type="PIRSR" id="PIRSR613078-2"/>
    </source>
</evidence>
<proteinExistence type="predicted"/>
<dbReference type="PANTHER" id="PTHR48100:SF1">
    <property type="entry name" value="HISTIDINE PHOSPHATASE FAMILY PROTEIN-RELATED"/>
    <property type="match status" value="1"/>
</dbReference>
<dbReference type="PIRSF" id="PIRSF000709">
    <property type="entry name" value="6PFK_2-Ptase"/>
    <property type="match status" value="1"/>
</dbReference>
<accession>A0A4R3LUV9</accession>
<sequence>MTTTTLILARHGHVEGIHPERFRGRMEVPLSARGERQAAALAARIAAGFTPAAVYTSDLGRCIATGAAISQACGIPAEIAPGLGDIDYGAWQWKTHDEVRANDPERYAQWRTAPHLVRFPEGESLQDVAVRAADLLRLVLARHSGASVVLVGHDSVNRVLLGHLLDLPAALYWRLAQDPCNLTLLEWSGDAAKLVRLNDVSHLDGI</sequence>
<dbReference type="AlphaFoldDB" id="A0A4R3LUV9"/>
<dbReference type="EMBL" id="SMAI01000007">
    <property type="protein sequence ID" value="TCT04321.1"/>
    <property type="molecule type" value="Genomic_DNA"/>
</dbReference>